<protein>
    <recommendedName>
        <fullName evidence="2">DNA polymerase III subunit delta</fullName>
        <ecNumber evidence="1">2.7.7.7</ecNumber>
    </recommendedName>
</protein>
<dbReference type="RefSeq" id="WP_099081882.1">
    <property type="nucleotide sequence ID" value="NZ_AWQQ01000005.1"/>
</dbReference>
<dbReference type="PANTHER" id="PTHR34388:SF1">
    <property type="entry name" value="DNA POLYMERASE III SUBUNIT DELTA"/>
    <property type="match status" value="1"/>
</dbReference>
<proteinExistence type="inferred from homology"/>
<dbReference type="NCBIfam" id="TIGR01128">
    <property type="entry name" value="holA"/>
    <property type="match status" value="1"/>
</dbReference>
<dbReference type="SUPFAM" id="SSF52540">
    <property type="entry name" value="P-loop containing nucleoside triphosphate hydrolases"/>
    <property type="match status" value="1"/>
</dbReference>
<evidence type="ECO:0000256" key="1">
    <source>
        <dbReference type="ARBA" id="ARBA00012417"/>
    </source>
</evidence>
<feature type="domain" description="DNA polymerase III delta subunit-like C-terminal" evidence="11">
    <location>
        <begin position="227"/>
        <end position="347"/>
    </location>
</feature>
<dbReference type="Gene3D" id="1.20.272.10">
    <property type="match status" value="1"/>
</dbReference>
<accession>A0A2C6MJA2</accession>
<name>A0A2C6MJA2_9FIRM</name>
<dbReference type="SUPFAM" id="SSF48019">
    <property type="entry name" value="post-AAA+ oligomerization domain-like"/>
    <property type="match status" value="1"/>
</dbReference>
<feature type="region of interest" description="Disordered" evidence="9">
    <location>
        <begin position="90"/>
        <end position="114"/>
    </location>
</feature>
<evidence type="ECO:0000256" key="7">
    <source>
        <dbReference type="ARBA" id="ARBA00034754"/>
    </source>
</evidence>
<dbReference type="GO" id="GO:0006261">
    <property type="term" value="P:DNA-templated DNA replication"/>
    <property type="evidence" value="ECO:0007669"/>
    <property type="project" value="TreeGrafter"/>
</dbReference>
<evidence type="ECO:0000259" key="10">
    <source>
        <dbReference type="Pfam" id="PF06144"/>
    </source>
</evidence>
<organism evidence="12 13">
    <name type="scientific">Desulforamulus profundi</name>
    <dbReference type="NCBI Taxonomy" id="1383067"/>
    <lineage>
        <taxon>Bacteria</taxon>
        <taxon>Bacillati</taxon>
        <taxon>Bacillota</taxon>
        <taxon>Clostridia</taxon>
        <taxon>Eubacteriales</taxon>
        <taxon>Peptococcaceae</taxon>
        <taxon>Desulforamulus</taxon>
    </lineage>
</organism>
<feature type="domain" description="DNA polymerase III delta N-terminal" evidence="10">
    <location>
        <begin position="20"/>
        <end position="146"/>
    </location>
</feature>
<dbReference type="AlphaFoldDB" id="A0A2C6MJA2"/>
<comment type="catalytic activity">
    <reaction evidence="8">
        <text>DNA(n) + a 2'-deoxyribonucleoside 5'-triphosphate = DNA(n+1) + diphosphate</text>
        <dbReference type="Rhea" id="RHEA:22508"/>
        <dbReference type="Rhea" id="RHEA-COMP:17339"/>
        <dbReference type="Rhea" id="RHEA-COMP:17340"/>
        <dbReference type="ChEBI" id="CHEBI:33019"/>
        <dbReference type="ChEBI" id="CHEBI:61560"/>
        <dbReference type="ChEBI" id="CHEBI:173112"/>
        <dbReference type="EC" id="2.7.7.7"/>
    </reaction>
</comment>
<evidence type="ECO:0000256" key="2">
    <source>
        <dbReference type="ARBA" id="ARBA00017703"/>
    </source>
</evidence>
<dbReference type="Proteomes" id="UP000222564">
    <property type="component" value="Unassembled WGS sequence"/>
</dbReference>
<dbReference type="GO" id="GO:0009360">
    <property type="term" value="C:DNA polymerase III complex"/>
    <property type="evidence" value="ECO:0007669"/>
    <property type="project" value="InterPro"/>
</dbReference>
<dbReference type="EC" id="2.7.7.7" evidence="1"/>
<dbReference type="Pfam" id="PF21694">
    <property type="entry name" value="DNA_pol3_delta_C"/>
    <property type="match status" value="1"/>
</dbReference>
<dbReference type="InterPro" id="IPR008921">
    <property type="entry name" value="DNA_pol3_clamp-load_cplx_C"/>
</dbReference>
<comment type="similarity">
    <text evidence="7">Belongs to the DNA polymerase HolA subunit family.</text>
</comment>
<dbReference type="Gene3D" id="1.10.8.60">
    <property type="match status" value="1"/>
</dbReference>
<evidence type="ECO:0000256" key="4">
    <source>
        <dbReference type="ARBA" id="ARBA00022695"/>
    </source>
</evidence>
<dbReference type="GO" id="GO:0003887">
    <property type="term" value="F:DNA-directed DNA polymerase activity"/>
    <property type="evidence" value="ECO:0007669"/>
    <property type="project" value="UniProtKB-KW"/>
</dbReference>
<evidence type="ECO:0000256" key="6">
    <source>
        <dbReference type="ARBA" id="ARBA00022932"/>
    </source>
</evidence>
<keyword evidence="5" id="KW-0235">DNA replication</keyword>
<dbReference type="InterPro" id="IPR027417">
    <property type="entry name" value="P-loop_NTPase"/>
</dbReference>
<evidence type="ECO:0000313" key="12">
    <source>
        <dbReference type="EMBL" id="PHJ39915.1"/>
    </source>
</evidence>
<evidence type="ECO:0000256" key="9">
    <source>
        <dbReference type="SAM" id="MobiDB-lite"/>
    </source>
</evidence>
<gene>
    <name evidence="12" type="ORF">P378_00480</name>
</gene>
<dbReference type="InterPro" id="IPR005790">
    <property type="entry name" value="DNA_polIII_delta"/>
</dbReference>
<reference evidence="12 13" key="1">
    <citation type="submission" date="2013-09" db="EMBL/GenBank/DDBJ databases">
        <title>Biodegradation of hydrocarbons in the deep terrestrial subsurface : characterization of a microbial consortium composed of two Desulfotomaculum species originating from a deep geological formation.</title>
        <authorList>
            <person name="Aullo T."/>
            <person name="Berlendis S."/>
            <person name="Lascourreges J.-F."/>
            <person name="Dessort D."/>
            <person name="Saint-Laurent S."/>
            <person name="Schraauwers B."/>
            <person name="Mas J."/>
            <person name="Magot M."/>
            <person name="Ranchou-Peyruse A."/>
        </authorList>
    </citation>
    <scope>NUCLEOTIDE SEQUENCE [LARGE SCALE GENOMIC DNA]</scope>
    <source>
        <strain evidence="12 13">Bs107</strain>
    </source>
</reference>
<dbReference type="PANTHER" id="PTHR34388">
    <property type="entry name" value="DNA POLYMERASE III SUBUNIT DELTA"/>
    <property type="match status" value="1"/>
</dbReference>
<dbReference type="InterPro" id="IPR048466">
    <property type="entry name" value="DNA_pol3_delta-like_C"/>
</dbReference>
<keyword evidence="6" id="KW-0239">DNA-directed DNA polymerase</keyword>
<feature type="compositionally biased region" description="Basic and acidic residues" evidence="9">
    <location>
        <begin position="92"/>
        <end position="108"/>
    </location>
</feature>
<dbReference type="Gene3D" id="3.40.50.300">
    <property type="entry name" value="P-loop containing nucleotide triphosphate hydrolases"/>
    <property type="match status" value="1"/>
</dbReference>
<dbReference type="OrthoDB" id="9775929at2"/>
<keyword evidence="3" id="KW-0808">Transferase</keyword>
<comment type="caution">
    <text evidence="12">The sequence shown here is derived from an EMBL/GenBank/DDBJ whole genome shotgun (WGS) entry which is preliminary data.</text>
</comment>
<dbReference type="Pfam" id="PF06144">
    <property type="entry name" value="DNA_pol3_delta"/>
    <property type="match status" value="1"/>
</dbReference>
<evidence type="ECO:0000256" key="3">
    <source>
        <dbReference type="ARBA" id="ARBA00022679"/>
    </source>
</evidence>
<dbReference type="InterPro" id="IPR010372">
    <property type="entry name" value="DNA_pol3_delta_N"/>
</dbReference>
<keyword evidence="4" id="KW-0548">Nucleotidyltransferase</keyword>
<evidence type="ECO:0000259" key="11">
    <source>
        <dbReference type="Pfam" id="PF21694"/>
    </source>
</evidence>
<evidence type="ECO:0000313" key="13">
    <source>
        <dbReference type="Proteomes" id="UP000222564"/>
    </source>
</evidence>
<dbReference type="GO" id="GO:0003677">
    <property type="term" value="F:DNA binding"/>
    <property type="evidence" value="ECO:0007669"/>
    <property type="project" value="InterPro"/>
</dbReference>
<keyword evidence="13" id="KW-1185">Reference proteome</keyword>
<dbReference type="EMBL" id="AWQQ01000005">
    <property type="protein sequence ID" value="PHJ39915.1"/>
    <property type="molecule type" value="Genomic_DNA"/>
</dbReference>
<evidence type="ECO:0000256" key="5">
    <source>
        <dbReference type="ARBA" id="ARBA00022705"/>
    </source>
</evidence>
<sequence>MEYYKGLMNSLARGQVSPVYLFYGEEEYLKEKIVEKFKEVLLPQAADFNLDVVDGEETEPFTVVSLAENLPFMAERRLVIVKNTPWFSAKGKARDGGERAEEDHKTGGKEAPLLDYLSNPSPSTCLVFMTGDAVDRRKKLFKAVGSAGQAIEFKALKPAEMVSWLAQKIKAAGKKIDPAAARALVEANGKLGLLNLENEAEKLLRYLGEEPEITLRDVRQVGVTNVEQNIFTVVDEAVAGHTSNALTGIRELLAMKEQPPKILAMLARQLRIAIQVDALVREGCPEREVAGKLGLHDFVVRKALHQARKSGSRKLEWALEQMAGIDADIKKGQQDFLPAIETTLIKFSRL</sequence>
<evidence type="ECO:0000256" key="8">
    <source>
        <dbReference type="ARBA" id="ARBA00049244"/>
    </source>
</evidence>